<evidence type="ECO:0000256" key="1">
    <source>
        <dbReference type="ARBA" id="ARBA00004651"/>
    </source>
</evidence>
<keyword evidence="8 9" id="KW-0807">Transducer</keyword>
<dbReference type="InterPro" id="IPR017452">
    <property type="entry name" value="GPCR_Rhodpsn_7TM"/>
</dbReference>
<keyword evidence="3 9" id="KW-0812">Transmembrane</keyword>
<keyword evidence="6 10" id="KW-0472">Membrane</keyword>
<feature type="transmembrane region" description="Helical" evidence="10">
    <location>
        <begin position="118"/>
        <end position="142"/>
    </location>
</feature>
<dbReference type="STRING" id="45351.A7SM55"/>
<dbReference type="GO" id="GO:0030425">
    <property type="term" value="C:dendrite"/>
    <property type="evidence" value="ECO:0000318"/>
    <property type="project" value="GO_Central"/>
</dbReference>
<evidence type="ECO:0000313" key="13">
    <source>
        <dbReference type="Proteomes" id="UP000001593"/>
    </source>
</evidence>
<dbReference type="GO" id="GO:0004993">
    <property type="term" value="F:G protein-coupled serotonin receptor activity"/>
    <property type="evidence" value="ECO:0000318"/>
    <property type="project" value="GO_Central"/>
</dbReference>
<evidence type="ECO:0000256" key="2">
    <source>
        <dbReference type="ARBA" id="ARBA00022475"/>
    </source>
</evidence>
<sequence length="305" mass="34322">VVLASGLLALLIVGTIFGNSLVCAAFYLFRDLRTVTNYFVVSLAIADLLVGFVSMPLWFTYLVFQWPPQNSEIYALWLCFDIATATASIMNLAVISVDRFYAITLPFQYSQKITKKRACLAIVFVWLYAFAVSSSRAISFAIPSRESRAQFSFGYTFFVATASFFVPLPVMIYCYTRIFSVARVQAAKIRELDSVRSFIESPRNGNSRPVLTSQSSFRLQRRALSTDIKAAKTLAIVMGAFLLCWAPYIIALLLEVSCPRCVPFQDKYTLAKAVKWLVYSNSALNPIIYTALNRAFRDAFKRVLC</sequence>
<dbReference type="SMART" id="SM01381">
    <property type="entry name" value="7TM_GPCR_Srsx"/>
    <property type="match status" value="1"/>
</dbReference>
<evidence type="ECO:0000256" key="9">
    <source>
        <dbReference type="RuleBase" id="RU000688"/>
    </source>
</evidence>
<keyword evidence="13" id="KW-1185">Reference proteome</keyword>
<accession>A7SM55</accession>
<dbReference type="InParanoid" id="A7SM55"/>
<evidence type="ECO:0000256" key="10">
    <source>
        <dbReference type="SAM" id="Phobius"/>
    </source>
</evidence>
<evidence type="ECO:0000259" key="11">
    <source>
        <dbReference type="PROSITE" id="PS50262"/>
    </source>
</evidence>
<comment type="subcellular location">
    <subcellularLocation>
        <location evidence="1">Cell membrane</location>
        <topology evidence="1">Multi-pass membrane protein</topology>
    </subcellularLocation>
</comment>
<dbReference type="eggNOG" id="KOG3656">
    <property type="taxonomic scope" value="Eukaryota"/>
</dbReference>
<dbReference type="PRINTS" id="PR00237">
    <property type="entry name" value="GPCRRHODOPSN"/>
</dbReference>
<keyword evidence="2" id="KW-1003">Cell membrane</keyword>
<evidence type="ECO:0000256" key="3">
    <source>
        <dbReference type="ARBA" id="ARBA00022692"/>
    </source>
</evidence>
<comment type="similarity">
    <text evidence="9">Belongs to the G-protein coupled receptor 1 family.</text>
</comment>
<protein>
    <recommendedName>
        <fullName evidence="11">G-protein coupled receptors family 1 profile domain-containing protein</fullName>
    </recommendedName>
</protein>
<feature type="transmembrane region" description="Helical" evidence="10">
    <location>
        <begin position="6"/>
        <end position="29"/>
    </location>
</feature>
<dbReference type="GO" id="GO:0007187">
    <property type="term" value="P:G protein-coupled receptor signaling pathway, coupled to cyclic nucleotide second messenger"/>
    <property type="evidence" value="ECO:0000318"/>
    <property type="project" value="GO_Central"/>
</dbReference>
<organism evidence="12 13">
    <name type="scientific">Nematostella vectensis</name>
    <name type="common">Starlet sea anemone</name>
    <dbReference type="NCBI Taxonomy" id="45351"/>
    <lineage>
        <taxon>Eukaryota</taxon>
        <taxon>Metazoa</taxon>
        <taxon>Cnidaria</taxon>
        <taxon>Anthozoa</taxon>
        <taxon>Hexacorallia</taxon>
        <taxon>Actiniaria</taxon>
        <taxon>Edwardsiidae</taxon>
        <taxon>Nematostella</taxon>
    </lineage>
</organism>
<evidence type="ECO:0000256" key="6">
    <source>
        <dbReference type="ARBA" id="ARBA00023136"/>
    </source>
</evidence>
<feature type="transmembrane region" description="Helical" evidence="10">
    <location>
        <begin position="73"/>
        <end position="97"/>
    </location>
</feature>
<name>A7SM55_NEMVE</name>
<proteinExistence type="inferred from homology"/>
<feature type="domain" description="G-protein coupled receptors family 1 profile" evidence="11">
    <location>
        <begin position="18"/>
        <end position="289"/>
    </location>
</feature>
<dbReference type="GO" id="GO:0007268">
    <property type="term" value="P:chemical synaptic transmission"/>
    <property type="evidence" value="ECO:0000318"/>
    <property type="project" value="GO_Central"/>
</dbReference>
<dbReference type="SUPFAM" id="SSF81321">
    <property type="entry name" value="Family A G protein-coupled receptor-like"/>
    <property type="match status" value="1"/>
</dbReference>
<dbReference type="Gene3D" id="1.20.1070.10">
    <property type="entry name" value="Rhodopsin 7-helix transmembrane proteins"/>
    <property type="match status" value="1"/>
</dbReference>
<reference evidence="12 13" key="1">
    <citation type="journal article" date="2007" name="Science">
        <title>Sea anemone genome reveals ancestral eumetazoan gene repertoire and genomic organization.</title>
        <authorList>
            <person name="Putnam N.H."/>
            <person name="Srivastava M."/>
            <person name="Hellsten U."/>
            <person name="Dirks B."/>
            <person name="Chapman J."/>
            <person name="Salamov A."/>
            <person name="Terry A."/>
            <person name="Shapiro H."/>
            <person name="Lindquist E."/>
            <person name="Kapitonov V.V."/>
            <person name="Jurka J."/>
            <person name="Genikhovich G."/>
            <person name="Grigoriev I.V."/>
            <person name="Lucas S.M."/>
            <person name="Steele R.E."/>
            <person name="Finnerty J.R."/>
            <person name="Technau U."/>
            <person name="Martindale M.Q."/>
            <person name="Rokhsar D.S."/>
        </authorList>
    </citation>
    <scope>NUCLEOTIDE SEQUENCE [LARGE SCALE GENOMIC DNA]</scope>
    <source>
        <strain evidence="13">CH2 X CH6</strain>
    </source>
</reference>
<dbReference type="GO" id="GO:0005886">
    <property type="term" value="C:plasma membrane"/>
    <property type="evidence" value="ECO:0000318"/>
    <property type="project" value="GO_Central"/>
</dbReference>
<evidence type="ECO:0000256" key="8">
    <source>
        <dbReference type="ARBA" id="ARBA00023224"/>
    </source>
</evidence>
<dbReference type="PROSITE" id="PS00237">
    <property type="entry name" value="G_PROTEIN_RECEP_F1_1"/>
    <property type="match status" value="1"/>
</dbReference>
<gene>
    <name evidence="12" type="ORF">NEMVEDRAFT_v1g13440</name>
</gene>
<dbReference type="PANTHER" id="PTHR24248">
    <property type="entry name" value="ADRENERGIC RECEPTOR-RELATED G-PROTEIN COUPLED RECEPTOR"/>
    <property type="match status" value="1"/>
</dbReference>
<dbReference type="CDD" id="cd14967">
    <property type="entry name" value="7tmA_amine_R-like"/>
    <property type="match status" value="1"/>
</dbReference>
<keyword evidence="4 10" id="KW-1133">Transmembrane helix</keyword>
<dbReference type="InterPro" id="IPR000276">
    <property type="entry name" value="GPCR_Rhodpsn"/>
</dbReference>
<dbReference type="FunFam" id="1.20.1070.10:FF:000496">
    <property type="entry name" value="Predicted protein"/>
    <property type="match status" value="1"/>
</dbReference>
<feature type="transmembrane region" description="Helical" evidence="10">
    <location>
        <begin position="230"/>
        <end position="254"/>
    </location>
</feature>
<keyword evidence="5 9" id="KW-0297">G-protein coupled receptor</keyword>
<evidence type="ECO:0000256" key="5">
    <source>
        <dbReference type="ARBA" id="ARBA00023040"/>
    </source>
</evidence>
<dbReference type="Proteomes" id="UP000001593">
    <property type="component" value="Unassembled WGS sequence"/>
</dbReference>
<evidence type="ECO:0000256" key="4">
    <source>
        <dbReference type="ARBA" id="ARBA00022989"/>
    </source>
</evidence>
<feature type="transmembrane region" description="Helical" evidence="10">
    <location>
        <begin position="38"/>
        <end position="61"/>
    </location>
</feature>
<feature type="non-terminal residue" evidence="12">
    <location>
        <position position="305"/>
    </location>
</feature>
<dbReference type="OMA" id="CWAPYII"/>
<dbReference type="PROSITE" id="PS50262">
    <property type="entry name" value="G_PROTEIN_RECEP_F1_2"/>
    <property type="match status" value="1"/>
</dbReference>
<feature type="non-terminal residue" evidence="12">
    <location>
        <position position="1"/>
    </location>
</feature>
<feature type="transmembrane region" description="Helical" evidence="10">
    <location>
        <begin position="154"/>
        <end position="175"/>
    </location>
</feature>
<keyword evidence="7 9" id="KW-0675">Receptor</keyword>
<dbReference type="PhylomeDB" id="A7SM55"/>
<evidence type="ECO:0000256" key="7">
    <source>
        <dbReference type="ARBA" id="ARBA00023170"/>
    </source>
</evidence>
<evidence type="ECO:0000313" key="12">
    <source>
        <dbReference type="EMBL" id="EDO35211.1"/>
    </source>
</evidence>
<dbReference type="Pfam" id="PF00001">
    <property type="entry name" value="7tm_1"/>
    <property type="match status" value="1"/>
</dbReference>
<dbReference type="GO" id="GO:0045202">
    <property type="term" value="C:synapse"/>
    <property type="evidence" value="ECO:0007669"/>
    <property type="project" value="GOC"/>
</dbReference>
<dbReference type="EMBL" id="DS469705">
    <property type="protein sequence ID" value="EDO35211.1"/>
    <property type="molecule type" value="Genomic_DNA"/>
</dbReference>
<dbReference type="AlphaFoldDB" id="A7SM55"/>
<dbReference type="HOGENOM" id="CLU_009579_11_0_1"/>
<dbReference type="GO" id="GO:0030594">
    <property type="term" value="F:neurotransmitter receptor activity"/>
    <property type="evidence" value="ECO:0000318"/>
    <property type="project" value="GO_Central"/>
</dbReference>